<dbReference type="EMBL" id="CP009302">
    <property type="protein sequence ID" value="AJC11565.1"/>
    <property type="molecule type" value="Genomic_DNA"/>
</dbReference>
<dbReference type="Proteomes" id="UP000031121">
    <property type="component" value="Chromosome"/>
</dbReference>
<feature type="binding site" evidence="11">
    <location>
        <position position="256"/>
    </location>
    <ligand>
        <name>Mg(2+)</name>
        <dbReference type="ChEBI" id="CHEBI:18420"/>
    </ligand>
</feature>
<evidence type="ECO:0000256" key="8">
    <source>
        <dbReference type="ARBA" id="ARBA00031306"/>
    </source>
</evidence>
<evidence type="ECO:0000256" key="10">
    <source>
        <dbReference type="PIRNR" id="PIRNR006268"/>
    </source>
</evidence>
<accession>A0A0A8B2G8</accession>
<evidence type="ECO:0000256" key="6">
    <source>
        <dbReference type="ARBA" id="ARBA00022827"/>
    </source>
</evidence>
<dbReference type="AlphaFoldDB" id="A0A0A8B2G8"/>
<dbReference type="EC" id="2.7.1.180" evidence="1 10"/>
<dbReference type="HOGENOM" id="CLU_044403_1_0_11"/>
<keyword evidence="7 10" id="KW-0460">Magnesium</keyword>
<dbReference type="Gene3D" id="3.10.520.10">
    <property type="entry name" value="ApbE-like domains"/>
    <property type="match status" value="1"/>
</dbReference>
<dbReference type="PANTHER" id="PTHR30040">
    <property type="entry name" value="THIAMINE BIOSYNTHESIS LIPOPROTEIN APBE"/>
    <property type="match status" value="1"/>
</dbReference>
<protein>
    <recommendedName>
        <fullName evidence="2 10">FAD:protein FMN transferase</fullName>
        <ecNumber evidence="1 10">2.7.1.180</ecNumber>
    </recommendedName>
    <alternativeName>
        <fullName evidence="8 10">Flavin transferase</fullName>
    </alternativeName>
</protein>
<dbReference type="PANTHER" id="PTHR30040:SF2">
    <property type="entry name" value="FAD:PROTEIN FMN TRANSFERASE"/>
    <property type="match status" value="1"/>
</dbReference>
<keyword evidence="4 10" id="KW-0808">Transferase</keyword>
<evidence type="ECO:0000313" key="13">
    <source>
        <dbReference type="Proteomes" id="UP000031121"/>
    </source>
</evidence>
<evidence type="ECO:0000256" key="1">
    <source>
        <dbReference type="ARBA" id="ARBA00011955"/>
    </source>
</evidence>
<dbReference type="InterPro" id="IPR003374">
    <property type="entry name" value="ApbE-like_sf"/>
</dbReference>
<dbReference type="InterPro" id="IPR024932">
    <property type="entry name" value="ApbE"/>
</dbReference>
<evidence type="ECO:0000256" key="5">
    <source>
        <dbReference type="ARBA" id="ARBA00022723"/>
    </source>
</evidence>
<dbReference type="RefSeq" id="WP_039688197.1">
    <property type="nucleotide sequence ID" value="NZ_CP009302.1"/>
</dbReference>
<keyword evidence="13" id="KW-1185">Reference proteome</keyword>
<dbReference type="GO" id="GO:0046872">
    <property type="term" value="F:metal ion binding"/>
    <property type="evidence" value="ECO:0007669"/>
    <property type="project" value="UniProtKB-UniRule"/>
</dbReference>
<dbReference type="OrthoDB" id="9778595at2"/>
<keyword evidence="6 10" id="KW-0274">FAD</keyword>
<keyword evidence="5 10" id="KW-0479">Metal-binding</keyword>
<evidence type="ECO:0000256" key="3">
    <source>
        <dbReference type="ARBA" id="ARBA00022630"/>
    </source>
</evidence>
<evidence type="ECO:0000256" key="7">
    <source>
        <dbReference type="ARBA" id="ARBA00022842"/>
    </source>
</evidence>
<feature type="binding site" evidence="11">
    <location>
        <position position="260"/>
    </location>
    <ligand>
        <name>Mg(2+)</name>
        <dbReference type="ChEBI" id="CHEBI:18420"/>
    </ligand>
</feature>
<keyword evidence="3 10" id="KW-0285">Flavoprotein</keyword>
<comment type="cofactor">
    <cofactor evidence="11">
        <name>Mg(2+)</name>
        <dbReference type="ChEBI" id="CHEBI:18420"/>
    </cofactor>
    <cofactor evidence="11">
        <name>Mn(2+)</name>
        <dbReference type="ChEBI" id="CHEBI:29035"/>
    </cofactor>
    <text evidence="11">Magnesium. Can also use manganese.</text>
</comment>
<evidence type="ECO:0000256" key="4">
    <source>
        <dbReference type="ARBA" id="ARBA00022679"/>
    </source>
</evidence>
<reference evidence="13" key="1">
    <citation type="submission" date="2014-08" db="EMBL/GenBank/DDBJ databases">
        <title>Coriobacteriaceae sp. complete genome.</title>
        <authorList>
            <person name="Looft T."/>
            <person name="Bayles D.O."/>
            <person name="Stanton T.B."/>
        </authorList>
    </citation>
    <scope>NUCLEOTIDE SEQUENCE [LARGE SCALE GENOMIC DNA]</scope>
    <source>
        <strain evidence="13">68-1-3</strain>
    </source>
</reference>
<dbReference type="PIRSF" id="PIRSF006268">
    <property type="entry name" value="ApbE"/>
    <property type="match status" value="1"/>
</dbReference>
<dbReference type="STRING" id="1531429.JI75_01535"/>
<evidence type="ECO:0000313" key="12">
    <source>
        <dbReference type="EMBL" id="AJC11565.1"/>
    </source>
</evidence>
<dbReference type="KEGG" id="cbac:JI75_01535"/>
<gene>
    <name evidence="12" type="ORF">JI75_01535</name>
</gene>
<comment type="catalytic activity">
    <reaction evidence="9 10">
        <text>L-threonyl-[protein] + FAD = FMN-L-threonyl-[protein] + AMP + H(+)</text>
        <dbReference type="Rhea" id="RHEA:36847"/>
        <dbReference type="Rhea" id="RHEA-COMP:11060"/>
        <dbReference type="Rhea" id="RHEA-COMP:11061"/>
        <dbReference type="ChEBI" id="CHEBI:15378"/>
        <dbReference type="ChEBI" id="CHEBI:30013"/>
        <dbReference type="ChEBI" id="CHEBI:57692"/>
        <dbReference type="ChEBI" id="CHEBI:74257"/>
        <dbReference type="ChEBI" id="CHEBI:456215"/>
        <dbReference type="EC" id="2.7.1.180"/>
    </reaction>
</comment>
<dbReference type="SUPFAM" id="SSF143631">
    <property type="entry name" value="ApbE-like"/>
    <property type="match status" value="1"/>
</dbReference>
<evidence type="ECO:0000256" key="11">
    <source>
        <dbReference type="PIRSR" id="PIRSR006268-2"/>
    </source>
</evidence>
<proteinExistence type="inferred from homology"/>
<name>A0A0A8B2G8_9ACTN</name>
<organism evidence="12 13">
    <name type="scientific">Berryella intestinalis</name>
    <dbReference type="NCBI Taxonomy" id="1531429"/>
    <lineage>
        <taxon>Bacteria</taxon>
        <taxon>Bacillati</taxon>
        <taxon>Actinomycetota</taxon>
        <taxon>Coriobacteriia</taxon>
        <taxon>Eggerthellales</taxon>
        <taxon>Eggerthellaceae</taxon>
        <taxon>Berryella</taxon>
    </lineage>
</organism>
<evidence type="ECO:0000256" key="9">
    <source>
        <dbReference type="ARBA" id="ARBA00048540"/>
    </source>
</evidence>
<sequence length="306" mass="32737">METFQFPLYNTYNLIQSDLPADALASSLDLAKRYELLFSRTDPASELFRVNAQAGSTVAVSPQLAELTSSALGYCGESGGLFDITMGAAVRLWDFNTGTVPDPESLASVLRHVDYRAVTCSDATIRLEDPEASIDLGGIAKGYIADGLLDWLERAGGRHSLVNLGGNVAVRGGKDDGSPWKIGLRRPASSLESPSQSSFAVIEVDSGSVVTSGVYERAFERGGRVYHHILDPRDGMPARTDVVSASVVSRRSLDGDGYSTALILMGADRALQFAEAHPRIEAVLVTDEGDVLATSGIGRDYAFRML</sequence>
<evidence type="ECO:0000256" key="2">
    <source>
        <dbReference type="ARBA" id="ARBA00016337"/>
    </source>
</evidence>
<comment type="similarity">
    <text evidence="10">Belongs to the ApbE family.</text>
</comment>
<reference evidence="12 13" key="2">
    <citation type="journal article" date="2015" name="Genome Announc.">
        <title>Complete Genome Sequence of Coriobacteriaceae Strain 68-1-3, a Novel Mucus-Degrading Isolate from the Swine Intestinal Tract.</title>
        <authorList>
            <person name="Looft T."/>
            <person name="Bayles D.O."/>
            <person name="Alt D.P."/>
            <person name="Stanton T.B."/>
        </authorList>
    </citation>
    <scope>NUCLEOTIDE SEQUENCE [LARGE SCALE GENOMIC DNA]</scope>
    <source>
        <strain evidence="12 13">68-1-3</strain>
    </source>
</reference>
<feature type="binding site" evidence="11">
    <location>
        <position position="138"/>
    </location>
    <ligand>
        <name>Mg(2+)</name>
        <dbReference type="ChEBI" id="CHEBI:18420"/>
    </ligand>
</feature>
<dbReference type="GO" id="GO:0016740">
    <property type="term" value="F:transferase activity"/>
    <property type="evidence" value="ECO:0007669"/>
    <property type="project" value="UniProtKB-UniRule"/>
</dbReference>
<dbReference type="Pfam" id="PF02424">
    <property type="entry name" value="ApbE"/>
    <property type="match status" value="1"/>
</dbReference>